<dbReference type="PANTHER" id="PTHR33048:SF134">
    <property type="entry name" value="INTEGRAL MEMBRANE PROTEIN"/>
    <property type="match status" value="1"/>
</dbReference>
<evidence type="ECO:0000256" key="6">
    <source>
        <dbReference type="SAM" id="Phobius"/>
    </source>
</evidence>
<feature type="domain" description="Rhodopsin" evidence="7">
    <location>
        <begin position="27"/>
        <end position="196"/>
    </location>
</feature>
<keyword evidence="9" id="KW-1185">Reference proteome</keyword>
<evidence type="ECO:0000256" key="1">
    <source>
        <dbReference type="ARBA" id="ARBA00004141"/>
    </source>
</evidence>
<dbReference type="PANTHER" id="PTHR33048">
    <property type="entry name" value="PTH11-LIKE INTEGRAL MEMBRANE PROTEIN (AFU_ORTHOLOGUE AFUA_5G11245)"/>
    <property type="match status" value="1"/>
</dbReference>
<keyword evidence="2 6" id="KW-0812">Transmembrane</keyword>
<sequence>MGLDVQASGLAALSGAFLFLTTGSVVLRFVARYKQKGRVWVDDYTMALAWVGFVGLAALSFFGISRGFLGYTMPKDRASVQAVAFTQACTLISFDVLTAMTFGMTKLSAVFFYRRIFCFGPHRDVFNYVTMVFVFLISAWTVTFIVVPLNLCGPLKSIGWDIRHATQCAHYAYFKGISVSDFVLDVAVLVLPLPKIGGSRNNVLAEGNTQIVYYAILEAAFNIIAINGPSLWYLVAGVPPDRVLHSIRSIVSLGSGHRPNSPKSSVERATRDAALGHKLDDTDSSPSSPVKGCVETYAMADLGAIPSAKGSHGGIVVEREFRREIEQRP</sequence>
<reference evidence="8 9" key="1">
    <citation type="journal article" date="2011" name="PLoS Genet.">
        <title>Genome sequencing and comparative transcriptomics of the model entomopathogenic fungi Metarhizium anisopliae and M. acridum.</title>
        <authorList>
            <person name="Gao Q."/>
            <person name="Jin K."/>
            <person name="Ying S.H."/>
            <person name="Zhang Y."/>
            <person name="Xiao G."/>
            <person name="Shang Y."/>
            <person name="Duan Z."/>
            <person name="Hu X."/>
            <person name="Xie X.Q."/>
            <person name="Zhou G."/>
            <person name="Peng G."/>
            <person name="Luo Z."/>
            <person name="Huang W."/>
            <person name="Wang B."/>
            <person name="Fang W."/>
            <person name="Wang S."/>
            <person name="Zhong Y."/>
            <person name="Ma L.J."/>
            <person name="St Leger R.J."/>
            <person name="Zhao G.P."/>
            <person name="Pei Y."/>
            <person name="Feng M.G."/>
            <person name="Xia Y."/>
            <person name="Wang C."/>
        </authorList>
    </citation>
    <scope>NUCLEOTIDE SEQUENCE [LARGE SCALE GENOMIC DNA]</scope>
    <source>
        <strain evidence="8 9">CQMa 102</strain>
    </source>
</reference>
<evidence type="ECO:0000313" key="8">
    <source>
        <dbReference type="EMBL" id="EFY88097.1"/>
    </source>
</evidence>
<keyword evidence="4 6" id="KW-0472">Membrane</keyword>
<dbReference type="OrthoDB" id="5393606at2759"/>
<dbReference type="InterPro" id="IPR052337">
    <property type="entry name" value="SAT4-like"/>
</dbReference>
<evidence type="ECO:0000256" key="4">
    <source>
        <dbReference type="ARBA" id="ARBA00023136"/>
    </source>
</evidence>
<dbReference type="InterPro" id="IPR049326">
    <property type="entry name" value="Rhodopsin_dom_fungi"/>
</dbReference>
<name>E9E7I7_METAQ</name>
<dbReference type="HOGENOM" id="CLU_028200_14_0_1"/>
<feature type="transmembrane region" description="Helical" evidence="6">
    <location>
        <begin position="125"/>
        <end position="151"/>
    </location>
</feature>
<evidence type="ECO:0000313" key="9">
    <source>
        <dbReference type="Proteomes" id="UP000002499"/>
    </source>
</evidence>
<evidence type="ECO:0000256" key="2">
    <source>
        <dbReference type="ARBA" id="ARBA00022692"/>
    </source>
</evidence>
<comment type="subcellular location">
    <subcellularLocation>
        <location evidence="1">Membrane</location>
        <topology evidence="1">Multi-pass membrane protein</topology>
    </subcellularLocation>
</comment>
<feature type="transmembrane region" description="Helical" evidence="6">
    <location>
        <begin position="12"/>
        <end position="31"/>
    </location>
</feature>
<keyword evidence="3 6" id="KW-1133">Transmembrane helix</keyword>
<evidence type="ECO:0000256" key="3">
    <source>
        <dbReference type="ARBA" id="ARBA00022989"/>
    </source>
</evidence>
<gene>
    <name evidence="8" type="ORF">MAC_05835</name>
</gene>
<dbReference type="Pfam" id="PF20684">
    <property type="entry name" value="Fung_rhodopsin"/>
    <property type="match status" value="1"/>
</dbReference>
<dbReference type="AlphaFoldDB" id="E9E7I7"/>
<dbReference type="EMBL" id="GL698516">
    <property type="protein sequence ID" value="EFY88097.1"/>
    <property type="molecule type" value="Genomic_DNA"/>
</dbReference>
<feature type="transmembrane region" description="Helical" evidence="6">
    <location>
        <begin position="84"/>
        <end position="113"/>
    </location>
</feature>
<protein>
    <recommendedName>
        <fullName evidence="7">Rhodopsin domain-containing protein</fullName>
    </recommendedName>
</protein>
<feature type="transmembrane region" description="Helical" evidence="6">
    <location>
        <begin position="43"/>
        <end position="64"/>
    </location>
</feature>
<dbReference type="InParanoid" id="E9E7I7"/>
<evidence type="ECO:0000259" key="7">
    <source>
        <dbReference type="Pfam" id="PF20684"/>
    </source>
</evidence>
<accession>E9E7I7</accession>
<evidence type="ECO:0000256" key="5">
    <source>
        <dbReference type="ARBA" id="ARBA00038359"/>
    </source>
</evidence>
<organism evidence="9">
    <name type="scientific">Metarhizium acridum (strain CQMa 102)</name>
    <dbReference type="NCBI Taxonomy" id="655827"/>
    <lineage>
        <taxon>Eukaryota</taxon>
        <taxon>Fungi</taxon>
        <taxon>Dikarya</taxon>
        <taxon>Ascomycota</taxon>
        <taxon>Pezizomycotina</taxon>
        <taxon>Sordariomycetes</taxon>
        <taxon>Hypocreomycetidae</taxon>
        <taxon>Hypocreales</taxon>
        <taxon>Clavicipitaceae</taxon>
        <taxon>Metarhizium</taxon>
    </lineage>
</organism>
<dbReference type="Proteomes" id="UP000002499">
    <property type="component" value="Unassembled WGS sequence"/>
</dbReference>
<comment type="similarity">
    <text evidence="5">Belongs to the SAT4 family.</text>
</comment>
<dbReference type="GO" id="GO:0016020">
    <property type="term" value="C:membrane"/>
    <property type="evidence" value="ECO:0007669"/>
    <property type="project" value="UniProtKB-SubCell"/>
</dbReference>
<proteinExistence type="inferred from homology"/>